<gene>
    <name evidence="1" type="ORF">SAMN05216250_1552</name>
</gene>
<dbReference type="AlphaFoldDB" id="A0A1I5DBC2"/>
<dbReference type="EMBL" id="FOUM01000055">
    <property type="protein sequence ID" value="SFN96558.1"/>
    <property type="molecule type" value="Genomic_DNA"/>
</dbReference>
<dbReference type="Proteomes" id="UP000183766">
    <property type="component" value="Unassembled WGS sequence"/>
</dbReference>
<proteinExistence type="predicted"/>
<accession>A0A1I5DBC2</accession>
<protein>
    <submittedName>
        <fullName evidence="1">Uncharacterized protein</fullName>
    </submittedName>
</protein>
<name>A0A1I5DBC2_9BACE</name>
<reference evidence="1 2" key="1">
    <citation type="submission" date="2016-10" db="EMBL/GenBank/DDBJ databases">
        <authorList>
            <person name="de Groot N.N."/>
        </authorList>
    </citation>
    <scope>NUCLEOTIDE SEQUENCE [LARGE SCALE GENOMIC DNA]</scope>
    <source>
        <strain evidence="1 2">NLAE-zl-C202</strain>
    </source>
</reference>
<evidence type="ECO:0000313" key="2">
    <source>
        <dbReference type="Proteomes" id="UP000183766"/>
    </source>
</evidence>
<organism evidence="1 2">
    <name type="scientific">Bacteroides xylanisolvens</name>
    <dbReference type="NCBI Taxonomy" id="371601"/>
    <lineage>
        <taxon>Bacteria</taxon>
        <taxon>Pseudomonadati</taxon>
        <taxon>Bacteroidota</taxon>
        <taxon>Bacteroidia</taxon>
        <taxon>Bacteroidales</taxon>
        <taxon>Bacteroidaceae</taxon>
        <taxon>Bacteroides</taxon>
    </lineage>
</organism>
<evidence type="ECO:0000313" key="1">
    <source>
        <dbReference type="EMBL" id="SFN96558.1"/>
    </source>
</evidence>
<sequence>MIVYQMNTHGKIQVQNGINKMINMTDEQVVEKLIGILQPIYQEGRLTEDEVNEIFYYATIGNSMVEHGYE</sequence>